<protein>
    <submittedName>
        <fullName evidence="1">Uncharacterized protein</fullName>
    </submittedName>
</protein>
<organism evidence="1">
    <name type="scientific">marine metagenome</name>
    <dbReference type="NCBI Taxonomy" id="408172"/>
    <lineage>
        <taxon>unclassified sequences</taxon>
        <taxon>metagenomes</taxon>
        <taxon>ecological metagenomes</taxon>
    </lineage>
</organism>
<reference evidence="1" key="1">
    <citation type="submission" date="2018-05" db="EMBL/GenBank/DDBJ databases">
        <authorList>
            <person name="Lanie J.A."/>
            <person name="Ng W.-L."/>
            <person name="Kazmierczak K.M."/>
            <person name="Andrzejewski T.M."/>
            <person name="Davidsen T.M."/>
            <person name="Wayne K.J."/>
            <person name="Tettelin H."/>
            <person name="Glass J.I."/>
            <person name="Rusch D."/>
            <person name="Podicherti R."/>
            <person name="Tsui H.-C.T."/>
            <person name="Winkler M.E."/>
        </authorList>
    </citation>
    <scope>NUCLEOTIDE SEQUENCE</scope>
</reference>
<name>A0A381YHI2_9ZZZZ</name>
<proteinExistence type="predicted"/>
<evidence type="ECO:0000313" key="1">
    <source>
        <dbReference type="EMBL" id="SVA75887.1"/>
    </source>
</evidence>
<sequence>MHCIDTWSSLVTVSCIAKFSRLLRPVGPGLVSQSPSPGNLSQGPYPSLASQVLTLTTT</sequence>
<gene>
    <name evidence="1" type="ORF">METZ01_LOCUS128741</name>
</gene>
<accession>A0A381YHI2</accession>
<dbReference type="EMBL" id="UINC01018136">
    <property type="protein sequence ID" value="SVA75887.1"/>
    <property type="molecule type" value="Genomic_DNA"/>
</dbReference>
<dbReference type="AlphaFoldDB" id="A0A381YHI2"/>